<gene>
    <name evidence="1" type="ORF">C1G86_1174</name>
</gene>
<dbReference type="Proteomes" id="UP000248786">
    <property type="component" value="Unassembled WGS sequence"/>
</dbReference>
<accession>A0A328ENS2</accession>
<comment type="caution">
    <text evidence="1">The sequence shown here is derived from an EMBL/GenBank/DDBJ whole genome shotgun (WGS) entry which is preliminary data.</text>
</comment>
<evidence type="ECO:0000313" key="1">
    <source>
        <dbReference type="EMBL" id="RAL70284.1"/>
    </source>
</evidence>
<dbReference type="EMBL" id="QGLD01000011">
    <property type="protein sequence ID" value="RAL70284.1"/>
    <property type="molecule type" value="Genomic_DNA"/>
</dbReference>
<protein>
    <submittedName>
        <fullName evidence="1">Uncharacterized protein</fullName>
    </submittedName>
</protein>
<proteinExistence type="predicted"/>
<dbReference type="AlphaFoldDB" id="A0A328ENS2"/>
<sequence length="122" mass="13859">MSIKYTSGLGHIYLKEVDKPLADVQYNLMETNSSQYTSAKWWGEITSSKELKPAEYIFEAEDGRKGSVVISLTTPPGRKLPKYRYLVNGRGSLGNLHNKRDQKSPARFRNSTGLFNNQLFIN</sequence>
<name>A0A328ENS2_9CHLR</name>
<reference evidence="1 2" key="1">
    <citation type="submission" date="2018-05" db="EMBL/GenBank/DDBJ databases">
        <title>Draft genome sequences of Dehalococcoides mccartyi strains RC and KS.</title>
        <authorList>
            <person name="Higgins S.A."/>
            <person name="Padilla-Crespo E."/>
            <person name="Loeffler F.E."/>
        </authorList>
    </citation>
    <scope>NUCLEOTIDE SEQUENCE [LARGE SCALE GENOMIC DNA]</scope>
    <source>
        <strain evidence="1 2">KS</strain>
    </source>
</reference>
<organism evidence="1 2">
    <name type="scientific">Dehalococcoides mccartyi</name>
    <dbReference type="NCBI Taxonomy" id="61435"/>
    <lineage>
        <taxon>Bacteria</taxon>
        <taxon>Bacillati</taxon>
        <taxon>Chloroflexota</taxon>
        <taxon>Dehalococcoidia</taxon>
        <taxon>Dehalococcoidales</taxon>
        <taxon>Dehalococcoidaceae</taxon>
        <taxon>Dehalococcoides</taxon>
    </lineage>
</organism>
<evidence type="ECO:0000313" key="2">
    <source>
        <dbReference type="Proteomes" id="UP000248786"/>
    </source>
</evidence>